<evidence type="ECO:0000313" key="7">
    <source>
        <dbReference type="EMBL" id="OJJ07891.1"/>
    </source>
</evidence>
<sequence length="544" mass="59264">MVSFKHGDHYIGVDVGTGSARACVIDHTGSIVGLASQEIKTWQPSPEFYEQSTANIWESICTAVKQAVQQCGVPPSKIRGLAFDATCSLAVFSNDTDSPVSVSGLDSSNDRNVILWLDHRAVEETKSINATRHPVLQYVGGGMSVEMEMPKILWLKRHMDASLFRNCKFYDLADALTHLATGRESRSYCSVICKQGYLVSGTDRGEEGWQLDFLTSIGLEDLAADGFARLGGINCKNGVYLSAGECVGPLSAEAAAGLGLSPGIAVGSGVIDAYAGWIGTVGAKADLGLAEGTDHKEHVSHRLAVVAGTSTCHLAMSDDELFVPGIWGPYRDVLFPGAYLAEGGQSATGELIRHVVESHPAYSAAKSAAKQAGVHIYNFLNEYLRKEAKQAQVAHVAALAKHFFFYGDLWGNRSPIADPQMSGAIIGLRSDQSLKNLALHYYSVLEFIALQTRQIVDTMNKHGHRISTVFMSGSQTQNDILSKDLWGIMDQMSKPGRRVDPTADADEQRLLQAKYEVFLDMCSKQREYRELVDKSLPSWRRDHS</sequence>
<comment type="subcellular location">
    <subcellularLocation>
        <location evidence="1">Cytoplasm</location>
    </subcellularLocation>
</comment>
<dbReference type="EMBL" id="KV878138">
    <property type="protein sequence ID" value="OJJ07891.1"/>
    <property type="molecule type" value="Genomic_DNA"/>
</dbReference>
<gene>
    <name evidence="7" type="ORF">ASPVEDRAFT_57123</name>
</gene>
<dbReference type="RefSeq" id="XP_040673653.1">
    <property type="nucleotide sequence ID" value="XM_040815301.1"/>
</dbReference>
<dbReference type="PANTHER" id="PTHR43435">
    <property type="entry name" value="RIBULOKINASE"/>
    <property type="match status" value="1"/>
</dbReference>
<evidence type="ECO:0008006" key="9">
    <source>
        <dbReference type="Google" id="ProtNLM"/>
    </source>
</evidence>
<dbReference type="InterPro" id="IPR018485">
    <property type="entry name" value="FGGY_C"/>
</dbReference>
<feature type="domain" description="Carbohydrate kinase FGGY N-terminal" evidence="5">
    <location>
        <begin position="10"/>
        <end position="182"/>
    </location>
</feature>
<evidence type="ECO:0000256" key="2">
    <source>
        <dbReference type="ARBA" id="ARBA00009156"/>
    </source>
</evidence>
<evidence type="ECO:0000259" key="6">
    <source>
        <dbReference type="Pfam" id="PF02782"/>
    </source>
</evidence>
<keyword evidence="4" id="KW-0418">Kinase</keyword>
<keyword evidence="3" id="KW-0808">Transferase</keyword>
<dbReference type="SUPFAM" id="SSF53067">
    <property type="entry name" value="Actin-like ATPase domain"/>
    <property type="match status" value="2"/>
</dbReference>
<protein>
    <recommendedName>
        <fullName evidence="9">Carbohydrate kinase FGGY C-terminal domain-containing protein</fullName>
    </recommendedName>
</protein>
<dbReference type="InterPro" id="IPR000577">
    <property type="entry name" value="Carb_kinase_FGGY"/>
</dbReference>
<dbReference type="PIRSF" id="PIRSF000538">
    <property type="entry name" value="GlpK"/>
    <property type="match status" value="1"/>
</dbReference>
<dbReference type="CDD" id="cd07782">
    <property type="entry name" value="ASKHA_NBD_FGGY_D-RBK"/>
    <property type="match status" value="1"/>
</dbReference>
<dbReference type="InterPro" id="IPR018484">
    <property type="entry name" value="FGGY_N"/>
</dbReference>
<feature type="domain" description="Carbohydrate kinase FGGY C-terminal" evidence="6">
    <location>
        <begin position="303"/>
        <end position="482"/>
    </location>
</feature>
<evidence type="ECO:0000259" key="5">
    <source>
        <dbReference type="Pfam" id="PF00370"/>
    </source>
</evidence>
<dbReference type="GeneID" id="63730812"/>
<evidence type="ECO:0000256" key="1">
    <source>
        <dbReference type="ARBA" id="ARBA00004496"/>
    </source>
</evidence>
<dbReference type="InterPro" id="IPR006003">
    <property type="entry name" value="FGGY_RbtK-like"/>
</dbReference>
<comment type="similarity">
    <text evidence="2">Belongs to the FGGY kinase family.</text>
</comment>
<dbReference type="OrthoDB" id="203824at2759"/>
<dbReference type="Pfam" id="PF00370">
    <property type="entry name" value="FGGY_N"/>
    <property type="match status" value="1"/>
</dbReference>
<dbReference type="PANTHER" id="PTHR43435:SF4">
    <property type="entry name" value="FGGY CARBOHYDRATE KINASE DOMAIN-CONTAINING PROTEIN"/>
    <property type="match status" value="1"/>
</dbReference>
<evidence type="ECO:0000256" key="4">
    <source>
        <dbReference type="ARBA" id="ARBA00022777"/>
    </source>
</evidence>
<keyword evidence="8" id="KW-1185">Reference proteome</keyword>
<dbReference type="Gene3D" id="3.30.420.40">
    <property type="match status" value="1"/>
</dbReference>
<accession>A0A1L9Q2E3</accession>
<dbReference type="AlphaFoldDB" id="A0A1L9Q2E3"/>
<reference evidence="8" key="1">
    <citation type="journal article" date="2017" name="Genome Biol.">
        <title>Comparative genomics reveals high biological diversity and specific adaptations in the industrially and medically important fungal genus Aspergillus.</title>
        <authorList>
            <person name="de Vries R.P."/>
            <person name="Riley R."/>
            <person name="Wiebenga A."/>
            <person name="Aguilar-Osorio G."/>
            <person name="Amillis S."/>
            <person name="Uchima C.A."/>
            <person name="Anderluh G."/>
            <person name="Asadollahi M."/>
            <person name="Askin M."/>
            <person name="Barry K."/>
            <person name="Battaglia E."/>
            <person name="Bayram O."/>
            <person name="Benocci T."/>
            <person name="Braus-Stromeyer S.A."/>
            <person name="Caldana C."/>
            <person name="Canovas D."/>
            <person name="Cerqueira G.C."/>
            <person name="Chen F."/>
            <person name="Chen W."/>
            <person name="Choi C."/>
            <person name="Clum A."/>
            <person name="Dos Santos R.A."/>
            <person name="Damasio A.R."/>
            <person name="Diallinas G."/>
            <person name="Emri T."/>
            <person name="Fekete E."/>
            <person name="Flipphi M."/>
            <person name="Freyberg S."/>
            <person name="Gallo A."/>
            <person name="Gournas C."/>
            <person name="Habgood R."/>
            <person name="Hainaut M."/>
            <person name="Harispe M.L."/>
            <person name="Henrissat B."/>
            <person name="Hilden K.S."/>
            <person name="Hope R."/>
            <person name="Hossain A."/>
            <person name="Karabika E."/>
            <person name="Karaffa L."/>
            <person name="Karanyi Z."/>
            <person name="Krasevec N."/>
            <person name="Kuo A."/>
            <person name="Kusch H."/>
            <person name="LaButti K."/>
            <person name="Lagendijk E.L."/>
            <person name="Lapidus A."/>
            <person name="Levasseur A."/>
            <person name="Lindquist E."/>
            <person name="Lipzen A."/>
            <person name="Logrieco A.F."/>
            <person name="MacCabe A."/>
            <person name="Maekelae M.R."/>
            <person name="Malavazi I."/>
            <person name="Melin P."/>
            <person name="Meyer V."/>
            <person name="Mielnichuk N."/>
            <person name="Miskei M."/>
            <person name="Molnar A.P."/>
            <person name="Mule G."/>
            <person name="Ngan C.Y."/>
            <person name="Orejas M."/>
            <person name="Orosz E."/>
            <person name="Ouedraogo J.P."/>
            <person name="Overkamp K.M."/>
            <person name="Park H.-S."/>
            <person name="Perrone G."/>
            <person name="Piumi F."/>
            <person name="Punt P.J."/>
            <person name="Ram A.F."/>
            <person name="Ramon A."/>
            <person name="Rauscher S."/>
            <person name="Record E."/>
            <person name="Riano-Pachon D.M."/>
            <person name="Robert V."/>
            <person name="Roehrig J."/>
            <person name="Ruller R."/>
            <person name="Salamov A."/>
            <person name="Salih N.S."/>
            <person name="Samson R.A."/>
            <person name="Sandor E."/>
            <person name="Sanguinetti M."/>
            <person name="Schuetze T."/>
            <person name="Sepcic K."/>
            <person name="Shelest E."/>
            <person name="Sherlock G."/>
            <person name="Sophianopoulou V."/>
            <person name="Squina F.M."/>
            <person name="Sun H."/>
            <person name="Susca A."/>
            <person name="Todd R.B."/>
            <person name="Tsang A."/>
            <person name="Unkles S.E."/>
            <person name="van de Wiele N."/>
            <person name="van Rossen-Uffink D."/>
            <person name="Oliveira J.V."/>
            <person name="Vesth T.C."/>
            <person name="Visser J."/>
            <person name="Yu J.-H."/>
            <person name="Zhou M."/>
            <person name="Andersen M.R."/>
            <person name="Archer D.B."/>
            <person name="Baker S.E."/>
            <person name="Benoit I."/>
            <person name="Brakhage A.A."/>
            <person name="Braus G.H."/>
            <person name="Fischer R."/>
            <person name="Frisvad J.C."/>
            <person name="Goldman G.H."/>
            <person name="Houbraken J."/>
            <person name="Oakley B."/>
            <person name="Pocsi I."/>
            <person name="Scazzocchio C."/>
            <person name="Seiboth B."/>
            <person name="vanKuyk P.A."/>
            <person name="Wortman J."/>
            <person name="Dyer P.S."/>
            <person name="Grigoriev I.V."/>
        </authorList>
    </citation>
    <scope>NUCLEOTIDE SEQUENCE [LARGE SCALE GENOMIC DNA]</scope>
    <source>
        <strain evidence="8">CBS 583.65</strain>
    </source>
</reference>
<evidence type="ECO:0000313" key="8">
    <source>
        <dbReference type="Proteomes" id="UP000184073"/>
    </source>
</evidence>
<dbReference type="GO" id="GO:0005737">
    <property type="term" value="C:cytoplasm"/>
    <property type="evidence" value="ECO:0007669"/>
    <property type="project" value="UniProtKB-SubCell"/>
</dbReference>
<dbReference type="GO" id="GO:0019321">
    <property type="term" value="P:pentose metabolic process"/>
    <property type="evidence" value="ECO:0007669"/>
    <property type="project" value="TreeGrafter"/>
</dbReference>
<dbReference type="NCBIfam" id="TIGR01315">
    <property type="entry name" value="5C_CHO_kinase"/>
    <property type="match status" value="1"/>
</dbReference>
<dbReference type="STRING" id="1036611.A0A1L9Q2E3"/>
<name>A0A1L9Q2E3_ASPVE</name>
<dbReference type="InterPro" id="IPR043129">
    <property type="entry name" value="ATPase_NBD"/>
</dbReference>
<organism evidence="7 8">
    <name type="scientific">Aspergillus versicolor CBS 583.65</name>
    <dbReference type="NCBI Taxonomy" id="1036611"/>
    <lineage>
        <taxon>Eukaryota</taxon>
        <taxon>Fungi</taxon>
        <taxon>Dikarya</taxon>
        <taxon>Ascomycota</taxon>
        <taxon>Pezizomycotina</taxon>
        <taxon>Eurotiomycetes</taxon>
        <taxon>Eurotiomycetidae</taxon>
        <taxon>Eurotiales</taxon>
        <taxon>Aspergillaceae</taxon>
        <taxon>Aspergillus</taxon>
        <taxon>Aspergillus subgen. Nidulantes</taxon>
    </lineage>
</organism>
<dbReference type="VEuPathDB" id="FungiDB:ASPVEDRAFT_57123"/>
<dbReference type="Gene3D" id="1.20.58.2240">
    <property type="match status" value="1"/>
</dbReference>
<proteinExistence type="inferred from homology"/>
<evidence type="ECO:0000256" key="3">
    <source>
        <dbReference type="ARBA" id="ARBA00022679"/>
    </source>
</evidence>
<dbReference type="Pfam" id="PF02782">
    <property type="entry name" value="FGGY_C"/>
    <property type="match status" value="1"/>
</dbReference>
<dbReference type="GO" id="GO:0019150">
    <property type="term" value="F:D-ribulokinase activity"/>
    <property type="evidence" value="ECO:0007669"/>
    <property type="project" value="TreeGrafter"/>
</dbReference>
<dbReference type="Proteomes" id="UP000184073">
    <property type="component" value="Unassembled WGS sequence"/>
</dbReference>